<feature type="domain" description="Flavodoxin-like fold" evidence="7">
    <location>
        <begin position="1"/>
        <end position="200"/>
    </location>
</feature>
<organism evidence="8 9">
    <name type="scientific">Undibacterium aquatile</name>
    <dbReference type="NCBI Taxonomy" id="1537398"/>
    <lineage>
        <taxon>Bacteria</taxon>
        <taxon>Pseudomonadati</taxon>
        <taxon>Pseudomonadota</taxon>
        <taxon>Betaproteobacteria</taxon>
        <taxon>Burkholderiales</taxon>
        <taxon>Oxalobacteraceae</taxon>
        <taxon>Undibacterium</taxon>
    </lineage>
</organism>
<keyword evidence="3 6" id="KW-0560">Oxidoreductase</keyword>
<dbReference type="InterPro" id="IPR023048">
    <property type="entry name" value="NADH:quinone_OxRdtase_FMN_depd"/>
</dbReference>
<dbReference type="Gene3D" id="3.40.50.360">
    <property type="match status" value="1"/>
</dbReference>
<dbReference type="HAMAP" id="MF_01216">
    <property type="entry name" value="Azoreductase_type1"/>
    <property type="match status" value="1"/>
</dbReference>
<dbReference type="InterPro" id="IPR003680">
    <property type="entry name" value="Flavodoxin_fold"/>
</dbReference>
<comment type="subunit">
    <text evidence="6">Homodimer.</text>
</comment>
<dbReference type="InterPro" id="IPR050104">
    <property type="entry name" value="FMN-dep_NADH:Q_OxRdtase_AzoR1"/>
</dbReference>
<evidence type="ECO:0000256" key="3">
    <source>
        <dbReference type="ARBA" id="ARBA00023002"/>
    </source>
</evidence>
<keyword evidence="4 6" id="KW-0520">NAD</keyword>
<proteinExistence type="inferred from homology"/>
<dbReference type="EC" id="1.7.1.17" evidence="6"/>
<comment type="function">
    <text evidence="6">Also exhibits azoreductase activity. Catalyzes the reductive cleavage of the azo bond in aromatic azo compounds to the corresponding amines.</text>
</comment>
<dbReference type="EC" id="1.6.5.-" evidence="6"/>
<dbReference type="InterPro" id="IPR029039">
    <property type="entry name" value="Flavoprotein-like_sf"/>
</dbReference>
<evidence type="ECO:0000256" key="6">
    <source>
        <dbReference type="HAMAP-Rule" id="MF_01216"/>
    </source>
</evidence>
<dbReference type="SUPFAM" id="SSF52218">
    <property type="entry name" value="Flavoproteins"/>
    <property type="match status" value="1"/>
</dbReference>
<dbReference type="Proteomes" id="UP000637632">
    <property type="component" value="Unassembled WGS sequence"/>
</dbReference>
<comment type="catalytic activity">
    <reaction evidence="5">
        <text>N,N-dimethyl-1,4-phenylenediamine + anthranilate + 2 NAD(+) = 2-(4-dimethylaminophenyl)diazenylbenzoate + 2 NADH + 2 H(+)</text>
        <dbReference type="Rhea" id="RHEA:55872"/>
        <dbReference type="ChEBI" id="CHEBI:15378"/>
        <dbReference type="ChEBI" id="CHEBI:15783"/>
        <dbReference type="ChEBI" id="CHEBI:16567"/>
        <dbReference type="ChEBI" id="CHEBI:57540"/>
        <dbReference type="ChEBI" id="CHEBI:57945"/>
        <dbReference type="ChEBI" id="CHEBI:71579"/>
        <dbReference type="EC" id="1.7.1.17"/>
    </reaction>
    <physiologicalReaction direction="right-to-left" evidence="5">
        <dbReference type="Rhea" id="RHEA:55874"/>
    </physiologicalReaction>
</comment>
<comment type="caution">
    <text evidence="8">The sequence shown here is derived from an EMBL/GenBank/DDBJ whole genome shotgun (WGS) entry which is preliminary data.</text>
</comment>
<evidence type="ECO:0000313" key="8">
    <source>
        <dbReference type="EMBL" id="MBC3810166.1"/>
    </source>
</evidence>
<dbReference type="PANTHER" id="PTHR43741">
    <property type="entry name" value="FMN-DEPENDENT NADH-AZOREDUCTASE 1"/>
    <property type="match status" value="1"/>
</dbReference>
<comment type="catalytic activity">
    <reaction evidence="6">
        <text>2 a quinone + NADH + H(+) = 2 a 1,4-benzosemiquinone + NAD(+)</text>
        <dbReference type="Rhea" id="RHEA:65952"/>
        <dbReference type="ChEBI" id="CHEBI:15378"/>
        <dbReference type="ChEBI" id="CHEBI:57540"/>
        <dbReference type="ChEBI" id="CHEBI:57945"/>
        <dbReference type="ChEBI" id="CHEBI:132124"/>
        <dbReference type="ChEBI" id="CHEBI:134225"/>
    </reaction>
</comment>
<evidence type="ECO:0000256" key="4">
    <source>
        <dbReference type="ARBA" id="ARBA00023027"/>
    </source>
</evidence>
<comment type="similarity">
    <text evidence="6">Belongs to the azoreductase type 1 family.</text>
</comment>
<accession>A0ABR6XCS3</accession>
<evidence type="ECO:0000259" key="7">
    <source>
        <dbReference type="Pfam" id="PF02525"/>
    </source>
</evidence>
<protein>
    <recommendedName>
        <fullName evidence="6">FMN dependent NADH:quinone oxidoreductase</fullName>
        <ecNumber evidence="6">1.6.5.-</ecNumber>
    </recommendedName>
    <alternativeName>
        <fullName evidence="6">Azo-dye reductase</fullName>
    </alternativeName>
    <alternativeName>
        <fullName evidence="6">FMN-dependent NADH-azo compound oxidoreductase</fullName>
    </alternativeName>
    <alternativeName>
        <fullName evidence="6">FMN-dependent NADH-azoreductase</fullName>
        <ecNumber evidence="6">1.7.1.17</ecNumber>
    </alternativeName>
</protein>
<sequence>MKILHIDSSILEGNSVTRELSSTIVTQLKAAHPEASVTYRDLIKNEIRHLTGSIAAGFRITGFENFDEATRQEHQISAELVSEFLAHDVIVIGVPMYNFSVPTQLKAWLDRLAQVGRTFKYTETGPVGLVSGTQVFVASARGGFYAEGPLAHMDYQESYLKTFFGFLGINDVHFVRAEGVSKGPQVKEAGIRHAHTTIAETLALFQTN</sequence>
<evidence type="ECO:0000256" key="5">
    <source>
        <dbReference type="ARBA" id="ARBA00048542"/>
    </source>
</evidence>
<evidence type="ECO:0000256" key="1">
    <source>
        <dbReference type="ARBA" id="ARBA00022630"/>
    </source>
</evidence>
<dbReference type="Pfam" id="PF02525">
    <property type="entry name" value="Flavodoxin_2"/>
    <property type="match status" value="1"/>
</dbReference>
<evidence type="ECO:0000256" key="2">
    <source>
        <dbReference type="ARBA" id="ARBA00022643"/>
    </source>
</evidence>
<keyword evidence="2 6" id="KW-0288">FMN</keyword>
<feature type="binding site" evidence="6">
    <location>
        <position position="9"/>
    </location>
    <ligand>
        <name>FMN</name>
        <dbReference type="ChEBI" id="CHEBI:58210"/>
    </ligand>
</feature>
<feature type="binding site" evidence="6">
    <location>
        <begin position="96"/>
        <end position="99"/>
    </location>
    <ligand>
        <name>FMN</name>
        <dbReference type="ChEBI" id="CHEBI:58210"/>
    </ligand>
</feature>
<evidence type="ECO:0000313" key="9">
    <source>
        <dbReference type="Proteomes" id="UP000637632"/>
    </source>
</evidence>
<keyword evidence="9" id="KW-1185">Reference proteome</keyword>
<dbReference type="EMBL" id="JACOFT010000001">
    <property type="protein sequence ID" value="MBC3810166.1"/>
    <property type="molecule type" value="Genomic_DNA"/>
</dbReference>
<dbReference type="RefSeq" id="WP_190476956.1">
    <property type="nucleotide sequence ID" value="NZ_JACOFT010000001.1"/>
</dbReference>
<comment type="function">
    <text evidence="6">Quinone reductase that provides resistance to thiol-specific stress caused by electrophilic quinones.</text>
</comment>
<reference evidence="8 9" key="1">
    <citation type="submission" date="2020-08" db="EMBL/GenBank/DDBJ databases">
        <title>Novel species isolated from subtropical streams in China.</title>
        <authorList>
            <person name="Lu H."/>
        </authorList>
    </citation>
    <scope>NUCLEOTIDE SEQUENCE [LARGE SCALE GENOMIC DNA]</scope>
    <source>
        <strain evidence="8 9">CCTCC AB 2015119</strain>
    </source>
</reference>
<dbReference type="PANTHER" id="PTHR43741:SF4">
    <property type="entry name" value="FMN-DEPENDENT NADH:QUINONE OXIDOREDUCTASE"/>
    <property type="match status" value="1"/>
</dbReference>
<comment type="cofactor">
    <cofactor evidence="6">
        <name>FMN</name>
        <dbReference type="ChEBI" id="CHEBI:58210"/>
    </cofactor>
    <text evidence="6">Binds 1 FMN per subunit.</text>
</comment>
<gene>
    <name evidence="6" type="primary">azoR</name>
    <name evidence="8" type="ORF">H8K26_01820</name>
</gene>
<comment type="caution">
    <text evidence="6">Lacks conserved residue(s) required for the propagation of feature annotation.</text>
</comment>
<name>A0ABR6XCS3_9BURK</name>
<keyword evidence="1 6" id="KW-0285">Flavoprotein</keyword>